<proteinExistence type="predicted"/>
<name>A0A0F9HCG7_9ZZZZ</name>
<organism evidence="1">
    <name type="scientific">marine sediment metagenome</name>
    <dbReference type="NCBI Taxonomy" id="412755"/>
    <lineage>
        <taxon>unclassified sequences</taxon>
        <taxon>metagenomes</taxon>
        <taxon>ecological metagenomes</taxon>
    </lineage>
</organism>
<sequence length="106" mass="12296">MNKDTFIAAINQATLLQNCYTDKKRMVAMWDMLYDELKGERDQDLITALKRIGKSDKTINYFNIIALIDEGKNRVWEDTVIKSDPQPPECKEALEKLFGKGWNIPE</sequence>
<reference evidence="1" key="1">
    <citation type="journal article" date="2015" name="Nature">
        <title>Complex archaea that bridge the gap between prokaryotes and eukaryotes.</title>
        <authorList>
            <person name="Spang A."/>
            <person name="Saw J.H."/>
            <person name="Jorgensen S.L."/>
            <person name="Zaremba-Niedzwiedzka K."/>
            <person name="Martijn J."/>
            <person name="Lind A.E."/>
            <person name="van Eijk R."/>
            <person name="Schleper C."/>
            <person name="Guy L."/>
            <person name="Ettema T.J."/>
        </authorList>
    </citation>
    <scope>NUCLEOTIDE SEQUENCE</scope>
</reference>
<dbReference type="AlphaFoldDB" id="A0A0F9HCG7"/>
<dbReference type="EMBL" id="LAZR01015468">
    <property type="protein sequence ID" value="KKM12237.1"/>
    <property type="molecule type" value="Genomic_DNA"/>
</dbReference>
<comment type="caution">
    <text evidence="1">The sequence shown here is derived from an EMBL/GenBank/DDBJ whole genome shotgun (WGS) entry which is preliminary data.</text>
</comment>
<gene>
    <name evidence="1" type="ORF">LCGC14_1720250</name>
</gene>
<accession>A0A0F9HCG7</accession>
<protein>
    <submittedName>
        <fullName evidence="1">Uncharacterized protein</fullName>
    </submittedName>
</protein>
<evidence type="ECO:0000313" key="1">
    <source>
        <dbReference type="EMBL" id="KKM12237.1"/>
    </source>
</evidence>